<name>A0A7N4NVE4_SARHA</name>
<evidence type="ECO:0000259" key="3">
    <source>
        <dbReference type="PROSITE" id="PS51468"/>
    </source>
</evidence>
<dbReference type="GeneTree" id="ENSGT00940000162662"/>
<dbReference type="SMART" id="SM00327">
    <property type="entry name" value="VWA"/>
    <property type="match status" value="1"/>
</dbReference>
<reference evidence="4" key="3">
    <citation type="submission" date="2025-09" db="UniProtKB">
        <authorList>
            <consortium name="Ensembl"/>
        </authorList>
    </citation>
    <scope>IDENTIFICATION</scope>
</reference>
<dbReference type="InterPro" id="IPR036465">
    <property type="entry name" value="vWFA_dom_sf"/>
</dbReference>
<dbReference type="PANTHER" id="PTHR45737">
    <property type="entry name" value="VON WILLEBRAND FACTOR A DOMAIN-CONTAINING PROTEIN 5A"/>
    <property type="match status" value="1"/>
</dbReference>
<dbReference type="SUPFAM" id="SSF53300">
    <property type="entry name" value="vWA-like"/>
    <property type="match status" value="1"/>
</dbReference>
<dbReference type="PROSITE" id="PS50234">
    <property type="entry name" value="VWFA"/>
    <property type="match status" value="1"/>
</dbReference>
<evidence type="ECO:0000259" key="2">
    <source>
        <dbReference type="PROSITE" id="PS50234"/>
    </source>
</evidence>
<dbReference type="SMART" id="SM00609">
    <property type="entry name" value="VIT"/>
    <property type="match status" value="1"/>
</dbReference>
<dbReference type="PANTHER" id="PTHR45737:SF6">
    <property type="entry name" value="VON WILLEBRAND FACTOR A DOMAIN-CONTAINING PROTEIN 5A"/>
    <property type="match status" value="1"/>
</dbReference>
<evidence type="ECO:0000313" key="5">
    <source>
        <dbReference type="Proteomes" id="UP000007648"/>
    </source>
</evidence>
<reference evidence="4" key="2">
    <citation type="submission" date="2025-08" db="UniProtKB">
        <authorList>
            <consortium name="Ensembl"/>
        </authorList>
    </citation>
    <scope>IDENTIFICATION</scope>
</reference>
<dbReference type="Proteomes" id="UP000007648">
    <property type="component" value="Unassembled WGS sequence"/>
</dbReference>
<sequence>MLLLVSREEPRGGGAFSENPNRCFRFAAGPAGGERCGAGWGFIMTPCGLLTNSKQPVPLKSISVDVSVHEFVADVSATLDYKNEEKEPVEAFFVFPMDEDSAVYSFQAQVDGKSIVAEIQEKKQAQENYENAISQGQEAFLLEQDSSSGDIFSCSIGNLPPGQKAAVTLSYVQELSLEADGAVRFVLPAVLNPRYLLQESAAADNITSQIPRLPSKELPYTFSVSVNVCSPHGIEKVQSNCPLSPLRYLKDDKTVAQISLAEGHKFDRDVEILVYYREVNTPSVSVELGQADAKPGSLMGDPAVMVSFYPSIPESQEESTGEFIFLMDRSGSMSCPMHSQGGVQSRIDSAKETLVLLLKSLPLGCFFNIYGFGSSFDSFFPESVVYTQQSMEEAVQRVKALDADLGGTEILEPLKDIYRKSCRPGHPRQLFVFTDGEVCDTWKVIAEVQRNNQNHRCFSFGIGEGASTSLIKGIARAAGGTAEFITGKDRMQPKALRSLKRALQPVVQDVSLTWTLPPGLETTLLSPDPAVIFQGQRLIVYAQLKGTNASKEAAGEVCLQYKIQSDGFRNTVPFSLNLKADDKLTIHRLAAKSMIQTFDGNLEDDAKDKKKVVDISLQSGVVSSHTAYIAINKELNQPIQGPLTRRDIPLRIPYYGAPAYHCFSGPGIMASPCALPVARSSQPNRCFSGGFLKSAGPLFKKKKAALFAQSADLPLKMSAPQIRSYSLDTEDFITKEACSTESPLLQLISLQKADGSWELDEALASVLDVSVQSALAALPDQNKDVPTWATILAVLWMHNFSQDQREEWELLERKAVAWIRARSDSSLAEYVKAANALLKSSVDPAVFGL</sequence>
<accession>A0A7N4NVE4</accession>
<dbReference type="PROSITE" id="PS51468">
    <property type="entry name" value="VIT"/>
    <property type="match status" value="1"/>
</dbReference>
<dbReference type="InterPro" id="IPR002035">
    <property type="entry name" value="VWF_A"/>
</dbReference>
<keyword evidence="5" id="KW-1185">Reference proteome</keyword>
<dbReference type="Ensembl" id="ENSSHAT00000038704.1">
    <property type="protein sequence ID" value="ENSSHAP00000028340.1"/>
    <property type="gene ID" value="ENSSHAG00000000627.2"/>
</dbReference>
<proteinExistence type="predicted"/>
<feature type="domain" description="VIT" evidence="3">
    <location>
        <begin position="43"/>
        <end position="173"/>
    </location>
</feature>
<dbReference type="FunFam" id="3.40.50.410:FF:000069">
    <property type="entry name" value="von Willebrand factor A domain containing 5A"/>
    <property type="match status" value="1"/>
</dbReference>
<feature type="domain" description="VWFA" evidence="2">
    <location>
        <begin position="322"/>
        <end position="503"/>
    </location>
</feature>
<dbReference type="AlphaFoldDB" id="A0A7N4NVE4"/>
<dbReference type="InterPro" id="IPR013694">
    <property type="entry name" value="VIT"/>
</dbReference>
<dbReference type="Gene3D" id="3.40.50.410">
    <property type="entry name" value="von Willebrand factor, type A domain"/>
    <property type="match status" value="1"/>
</dbReference>
<dbReference type="Pfam" id="PF08487">
    <property type="entry name" value="VIT"/>
    <property type="match status" value="1"/>
</dbReference>
<dbReference type="InParanoid" id="A0A7N4NVE4"/>
<evidence type="ECO:0000313" key="4">
    <source>
        <dbReference type="Ensembl" id="ENSSHAP00000028340.1"/>
    </source>
</evidence>
<protein>
    <recommendedName>
        <fullName evidence="1">von Willebrand factor A domain-containing protein 5A</fullName>
    </recommendedName>
</protein>
<organism evidence="4 5">
    <name type="scientific">Sarcophilus harrisii</name>
    <name type="common">Tasmanian devil</name>
    <name type="synonym">Sarcophilus laniarius</name>
    <dbReference type="NCBI Taxonomy" id="9305"/>
    <lineage>
        <taxon>Eukaryota</taxon>
        <taxon>Metazoa</taxon>
        <taxon>Chordata</taxon>
        <taxon>Craniata</taxon>
        <taxon>Vertebrata</taxon>
        <taxon>Euteleostomi</taxon>
        <taxon>Mammalia</taxon>
        <taxon>Metatheria</taxon>
        <taxon>Dasyuromorphia</taxon>
        <taxon>Dasyuridae</taxon>
        <taxon>Sarcophilus</taxon>
    </lineage>
</organism>
<dbReference type="FunCoup" id="A0A7N4NVE4">
    <property type="interactions" value="523"/>
</dbReference>
<evidence type="ECO:0000256" key="1">
    <source>
        <dbReference type="ARBA" id="ARBA00069828"/>
    </source>
</evidence>
<dbReference type="Pfam" id="PF13768">
    <property type="entry name" value="VWA_3"/>
    <property type="match status" value="1"/>
</dbReference>
<gene>
    <name evidence="4" type="primary">LOC100916642</name>
</gene>
<reference evidence="4 5" key="1">
    <citation type="journal article" date="2011" name="Proc. Natl. Acad. Sci. U.S.A.">
        <title>Genetic diversity and population structure of the endangered marsupial Sarcophilus harrisii (Tasmanian devil).</title>
        <authorList>
            <person name="Miller W."/>
            <person name="Hayes V.M."/>
            <person name="Ratan A."/>
            <person name="Petersen D.C."/>
            <person name="Wittekindt N.E."/>
            <person name="Miller J."/>
            <person name="Walenz B."/>
            <person name="Knight J."/>
            <person name="Qi J."/>
            <person name="Zhao F."/>
            <person name="Wang Q."/>
            <person name="Bedoya-Reina O.C."/>
            <person name="Katiyar N."/>
            <person name="Tomsho L.P."/>
            <person name="Kasson L.M."/>
            <person name="Hardie R.A."/>
            <person name="Woodbridge P."/>
            <person name="Tindall E.A."/>
            <person name="Bertelsen M.F."/>
            <person name="Dixon D."/>
            <person name="Pyecroft S."/>
            <person name="Helgen K.M."/>
            <person name="Lesk A.M."/>
            <person name="Pringle T.H."/>
            <person name="Patterson N."/>
            <person name="Zhang Y."/>
            <person name="Kreiss A."/>
            <person name="Woods G.M."/>
            <person name="Jones M.E."/>
            <person name="Schuster S.C."/>
        </authorList>
    </citation>
    <scope>NUCLEOTIDE SEQUENCE [LARGE SCALE GENOMIC DNA]</scope>
</reference>